<evidence type="ECO:0000313" key="9">
    <source>
        <dbReference type="Proteomes" id="UP000275069"/>
    </source>
</evidence>
<name>A0A387BN99_9MICO</name>
<evidence type="ECO:0000313" key="8">
    <source>
        <dbReference type="EMBL" id="AYG03912.1"/>
    </source>
</evidence>
<keyword evidence="4" id="KW-0731">Sigma factor</keyword>
<dbReference type="GO" id="GO:0016987">
    <property type="term" value="F:sigma factor activity"/>
    <property type="evidence" value="ECO:0007669"/>
    <property type="project" value="UniProtKB-KW"/>
</dbReference>
<gene>
    <name evidence="8" type="ORF">D7I44_10430</name>
</gene>
<dbReference type="GO" id="GO:0006352">
    <property type="term" value="P:DNA-templated transcription initiation"/>
    <property type="evidence" value="ECO:0007669"/>
    <property type="project" value="InterPro"/>
</dbReference>
<dbReference type="GO" id="GO:0003677">
    <property type="term" value="F:DNA binding"/>
    <property type="evidence" value="ECO:0007669"/>
    <property type="project" value="InterPro"/>
</dbReference>
<accession>A0A387BN99</accession>
<dbReference type="InterPro" id="IPR013325">
    <property type="entry name" value="RNA_pol_sigma_r2"/>
</dbReference>
<sequence>MTETFLSDQFRQHRKRLHGIAYRMLGTASDADDAVQETWLRLDSSDVASIDNLAGWLTTVTARICLNMLRSRAARREESLDAHIPDPILQRATASDPEGEAVLADSVGLALLLVLDTLTPAERLAFVLHDVFAVPFDELAALLDRTPDATRQLASRARRRVRVATVPDSDRGRQREVVEAFFAAARGGDIGPLLAVLDPEAVMRVDGGPTLPSGVTRGANVIARRAMMFARPDAVLVPVLATGSPAVVVVVGGEVRSIMSFTVMQGRITAIDALNDPDRIRHVDLSELA</sequence>
<dbReference type="InterPro" id="IPR013249">
    <property type="entry name" value="RNA_pol_sigma70_r4_t2"/>
</dbReference>
<dbReference type="Pfam" id="PF08281">
    <property type="entry name" value="Sigma70_r4_2"/>
    <property type="match status" value="1"/>
</dbReference>
<dbReference type="EMBL" id="CP032624">
    <property type="protein sequence ID" value="AYG03912.1"/>
    <property type="molecule type" value="Genomic_DNA"/>
</dbReference>
<comment type="subunit">
    <text evidence="2">Interacts transiently with the RNA polymerase catalytic core formed by RpoA, RpoB, RpoC and RpoZ (2 alpha, 1 beta, 1 beta' and 1 omega subunit) to form the RNA polymerase holoenzyme that can initiate transcription.</text>
</comment>
<comment type="similarity">
    <text evidence="1">Belongs to the sigma-70 factor family. ECF subfamily.</text>
</comment>
<dbReference type="PANTHER" id="PTHR30173:SF43">
    <property type="entry name" value="ECF RNA POLYMERASE SIGMA FACTOR SIGI-RELATED"/>
    <property type="match status" value="1"/>
</dbReference>
<keyword evidence="9" id="KW-1185">Reference proteome</keyword>
<dbReference type="InterPro" id="IPR014284">
    <property type="entry name" value="RNA_pol_sigma-70_dom"/>
</dbReference>
<evidence type="ECO:0000256" key="2">
    <source>
        <dbReference type="ARBA" id="ARBA00011344"/>
    </source>
</evidence>
<dbReference type="RefSeq" id="WP_120789444.1">
    <property type="nucleotide sequence ID" value="NZ_CP032624.1"/>
</dbReference>
<dbReference type="InterPro" id="IPR052704">
    <property type="entry name" value="ECF_Sigma-70_Domain"/>
</dbReference>
<dbReference type="AlphaFoldDB" id="A0A387BN99"/>
<feature type="domain" description="RNA polymerase sigma factor 70 region 4 type 2" evidence="7">
    <location>
        <begin position="110"/>
        <end position="160"/>
    </location>
</feature>
<evidence type="ECO:0000259" key="6">
    <source>
        <dbReference type="Pfam" id="PF04542"/>
    </source>
</evidence>
<evidence type="ECO:0000256" key="1">
    <source>
        <dbReference type="ARBA" id="ARBA00010641"/>
    </source>
</evidence>
<keyword evidence="3" id="KW-0805">Transcription regulation</keyword>
<dbReference type="InterPro" id="IPR013324">
    <property type="entry name" value="RNA_pol_sigma_r3/r4-like"/>
</dbReference>
<dbReference type="Pfam" id="PF04542">
    <property type="entry name" value="Sigma70_r2"/>
    <property type="match status" value="1"/>
</dbReference>
<evidence type="ECO:0000256" key="3">
    <source>
        <dbReference type="ARBA" id="ARBA00023015"/>
    </source>
</evidence>
<evidence type="ECO:0000259" key="7">
    <source>
        <dbReference type="Pfam" id="PF08281"/>
    </source>
</evidence>
<dbReference type="InterPro" id="IPR036388">
    <property type="entry name" value="WH-like_DNA-bd_sf"/>
</dbReference>
<evidence type="ECO:0000256" key="5">
    <source>
        <dbReference type="ARBA" id="ARBA00023163"/>
    </source>
</evidence>
<dbReference type="InterPro" id="IPR032710">
    <property type="entry name" value="NTF2-like_dom_sf"/>
</dbReference>
<dbReference type="SUPFAM" id="SSF88659">
    <property type="entry name" value="Sigma3 and sigma4 domains of RNA polymerase sigma factors"/>
    <property type="match status" value="1"/>
</dbReference>
<evidence type="ECO:0000256" key="4">
    <source>
        <dbReference type="ARBA" id="ARBA00023082"/>
    </source>
</evidence>
<dbReference type="InterPro" id="IPR007627">
    <property type="entry name" value="RNA_pol_sigma70_r2"/>
</dbReference>
<dbReference type="PANTHER" id="PTHR30173">
    <property type="entry name" value="SIGMA 19 FACTOR"/>
    <property type="match status" value="1"/>
</dbReference>
<dbReference type="SUPFAM" id="SSF54427">
    <property type="entry name" value="NTF2-like"/>
    <property type="match status" value="1"/>
</dbReference>
<dbReference type="Gene3D" id="1.10.1740.10">
    <property type="match status" value="1"/>
</dbReference>
<proteinExistence type="inferred from homology"/>
<dbReference type="Proteomes" id="UP000275069">
    <property type="component" value="Chromosome"/>
</dbReference>
<keyword evidence="5" id="KW-0804">Transcription</keyword>
<dbReference type="Gene3D" id="1.10.10.10">
    <property type="entry name" value="Winged helix-like DNA-binding domain superfamily/Winged helix DNA-binding domain"/>
    <property type="match status" value="1"/>
</dbReference>
<organism evidence="8 9">
    <name type="scientific">Gryllotalpicola protaetiae</name>
    <dbReference type="NCBI Taxonomy" id="2419771"/>
    <lineage>
        <taxon>Bacteria</taxon>
        <taxon>Bacillati</taxon>
        <taxon>Actinomycetota</taxon>
        <taxon>Actinomycetes</taxon>
        <taxon>Micrococcales</taxon>
        <taxon>Microbacteriaceae</taxon>
        <taxon>Gryllotalpicola</taxon>
    </lineage>
</organism>
<dbReference type="KEGG" id="gry:D7I44_10430"/>
<reference evidence="8 9" key="1">
    <citation type="submission" date="2018-09" db="EMBL/GenBank/DDBJ databases">
        <title>Genome sequencing of strain 2DFW10M-5.</title>
        <authorList>
            <person name="Heo J."/>
            <person name="Kim S.-J."/>
            <person name="Kwon S.-W."/>
        </authorList>
    </citation>
    <scope>NUCLEOTIDE SEQUENCE [LARGE SCALE GENOMIC DNA]</scope>
    <source>
        <strain evidence="8 9">2DFW10M-5</strain>
    </source>
</reference>
<protein>
    <submittedName>
        <fullName evidence="8">Sigma-70 family RNA polymerase sigma factor</fullName>
    </submittedName>
</protein>
<dbReference type="SUPFAM" id="SSF88946">
    <property type="entry name" value="Sigma2 domain of RNA polymerase sigma factors"/>
    <property type="match status" value="1"/>
</dbReference>
<feature type="domain" description="RNA polymerase sigma-70 region 2" evidence="6">
    <location>
        <begin position="10"/>
        <end position="73"/>
    </location>
</feature>
<dbReference type="NCBIfam" id="TIGR02937">
    <property type="entry name" value="sigma70-ECF"/>
    <property type="match status" value="1"/>
</dbReference>
<dbReference type="Gene3D" id="3.10.450.50">
    <property type="match status" value="1"/>
</dbReference>
<dbReference type="OrthoDB" id="3211555at2"/>